<evidence type="ECO:0000313" key="2">
    <source>
        <dbReference type="EMBL" id="MFC7137834.1"/>
    </source>
</evidence>
<keyword evidence="1" id="KW-0472">Membrane</keyword>
<dbReference type="EMBL" id="JBHSZG010000009">
    <property type="protein sequence ID" value="MFC7138221.1"/>
    <property type="molecule type" value="Genomic_DNA"/>
</dbReference>
<dbReference type="Proteomes" id="UP001596368">
    <property type="component" value="Unassembled WGS sequence"/>
</dbReference>
<comment type="caution">
    <text evidence="2">The sequence shown here is derived from an EMBL/GenBank/DDBJ whole genome shotgun (WGS) entry which is preliminary data.</text>
</comment>
<organism evidence="2 5">
    <name type="scientific">Halobaculum litoreum</name>
    <dbReference type="NCBI Taxonomy" id="3031998"/>
    <lineage>
        <taxon>Archaea</taxon>
        <taxon>Methanobacteriati</taxon>
        <taxon>Methanobacteriota</taxon>
        <taxon>Stenosarchaea group</taxon>
        <taxon>Halobacteria</taxon>
        <taxon>Halobacteriales</taxon>
        <taxon>Haloferacaceae</taxon>
        <taxon>Halobaculum</taxon>
    </lineage>
</organism>
<keyword evidence="1" id="KW-0812">Transmembrane</keyword>
<feature type="transmembrane region" description="Helical" evidence="1">
    <location>
        <begin position="17"/>
        <end position="38"/>
    </location>
</feature>
<accession>A0ABD5XRW4</accession>
<proteinExistence type="predicted"/>
<evidence type="ECO:0008006" key="6">
    <source>
        <dbReference type="Google" id="ProtNLM"/>
    </source>
</evidence>
<protein>
    <recommendedName>
        <fullName evidence="6">ABC transporter permease</fullName>
    </recommendedName>
</protein>
<sequence length="43" mass="4588">MNDLALYFTYGAGGQGIVAWLVTFPVVFLASFGGHLVADELRA</sequence>
<keyword evidence="5" id="KW-1185">Reference proteome</keyword>
<dbReference type="EMBL" id="JBHSZG010000008">
    <property type="protein sequence ID" value="MFC7137834.1"/>
    <property type="molecule type" value="Genomic_DNA"/>
</dbReference>
<reference evidence="2" key="1">
    <citation type="journal article" date="2014" name="Int. J. Syst. Evol. Microbiol.">
        <title>Complete genome sequence of Corynebacterium casei LMG S-19264T (=DSM 44701T), isolated from a smear-ripened cheese.</title>
        <authorList>
            <consortium name="US DOE Joint Genome Institute (JGI-PGF)"/>
            <person name="Walter F."/>
            <person name="Albersmeier A."/>
            <person name="Kalinowski J."/>
            <person name="Ruckert C."/>
        </authorList>
    </citation>
    <scope>NUCLEOTIDE SEQUENCE [LARGE SCALE GENOMIC DNA]</scope>
    <source>
        <strain evidence="2">NBRC 112578</strain>
    </source>
</reference>
<gene>
    <name evidence="2" type="ORF">ACFQRB_18100</name>
    <name evidence="3" type="ORF">ACFQRB_20360</name>
    <name evidence="4" type="ORF">ACFQRB_20585</name>
</gene>
<evidence type="ECO:0000313" key="4">
    <source>
        <dbReference type="EMBL" id="MFC7138221.1"/>
    </source>
</evidence>
<name>A0ABD5XRW4_9EURY</name>
<evidence type="ECO:0000313" key="3">
    <source>
        <dbReference type="EMBL" id="MFC7138192.1"/>
    </source>
</evidence>
<dbReference type="EMBL" id="JBHSZG010000008">
    <property type="protein sequence ID" value="MFC7138192.1"/>
    <property type="molecule type" value="Genomic_DNA"/>
</dbReference>
<evidence type="ECO:0000313" key="5">
    <source>
        <dbReference type="Proteomes" id="UP001596368"/>
    </source>
</evidence>
<keyword evidence="1" id="KW-1133">Transmembrane helix</keyword>
<reference evidence="5" key="2">
    <citation type="journal article" date="2019" name="Int. J. Syst. Evol. Microbiol.">
        <title>The Global Catalogue of Microorganisms (GCM) 10K type strain sequencing project: providing services to taxonomists for standard genome sequencing and annotation.</title>
        <authorList>
            <consortium name="The Broad Institute Genomics Platform"/>
            <consortium name="The Broad Institute Genome Sequencing Center for Infectious Disease"/>
            <person name="Wu L."/>
            <person name="Ma J."/>
        </authorList>
    </citation>
    <scope>NUCLEOTIDE SEQUENCE [LARGE SCALE GENOMIC DNA]</scope>
    <source>
        <strain evidence="5">DT92</strain>
    </source>
</reference>
<reference evidence="2" key="3">
    <citation type="submission" date="2024-09" db="EMBL/GenBank/DDBJ databases">
        <authorList>
            <person name="Sun Q."/>
        </authorList>
    </citation>
    <scope>NUCLEOTIDE SEQUENCE</scope>
    <source>
        <strain evidence="2">NBRC 112578</strain>
    </source>
</reference>
<evidence type="ECO:0000256" key="1">
    <source>
        <dbReference type="SAM" id="Phobius"/>
    </source>
</evidence>
<dbReference type="AlphaFoldDB" id="A0ABD5XRW4"/>